<dbReference type="AlphaFoldDB" id="A0A0B2Q1Z1"/>
<dbReference type="EMBL" id="KN661972">
    <property type="protein sequence ID" value="KHN14034.1"/>
    <property type="molecule type" value="Genomic_DNA"/>
</dbReference>
<reference evidence="1" key="1">
    <citation type="submission" date="2014-07" db="EMBL/GenBank/DDBJ databases">
        <title>Identification of a novel salt tolerance gene in wild soybean by whole-genome sequencing.</title>
        <authorList>
            <person name="Lam H.-M."/>
            <person name="Qi X."/>
            <person name="Li M.-W."/>
            <person name="Liu X."/>
            <person name="Xie M."/>
            <person name="Ni M."/>
            <person name="Xu X."/>
        </authorList>
    </citation>
    <scope>NUCLEOTIDE SEQUENCE [LARGE SCALE GENOMIC DNA]</scope>
    <source>
        <tissue evidence="1">Root</tissue>
    </source>
</reference>
<proteinExistence type="predicted"/>
<protein>
    <submittedName>
        <fullName evidence="1">Polycomb group protein FERTILIZATION-INDEPENDENT ENDOSPERM</fullName>
    </submittedName>
</protein>
<dbReference type="Proteomes" id="UP000053555">
    <property type="component" value="Unassembled WGS sequence"/>
</dbReference>
<name>A0A0B2Q1Z1_GLYSO</name>
<sequence>MKLFLPHTYPFVTQVTPRYALRHSPFRAGPTLASRDSGETYLAKLNPSHLCTNCIIALFILIHHGRYVTAEFWTYVEKSFTWTDLPSKFPIKYVPFPVARSLYPLKGE</sequence>
<gene>
    <name evidence="1" type="ORF">glysoja_038090</name>
</gene>
<evidence type="ECO:0000313" key="1">
    <source>
        <dbReference type="EMBL" id="KHN14034.1"/>
    </source>
</evidence>
<accession>A0A0B2Q1Z1</accession>
<organism evidence="1">
    <name type="scientific">Glycine soja</name>
    <name type="common">Wild soybean</name>
    <dbReference type="NCBI Taxonomy" id="3848"/>
    <lineage>
        <taxon>Eukaryota</taxon>
        <taxon>Viridiplantae</taxon>
        <taxon>Streptophyta</taxon>
        <taxon>Embryophyta</taxon>
        <taxon>Tracheophyta</taxon>
        <taxon>Spermatophyta</taxon>
        <taxon>Magnoliopsida</taxon>
        <taxon>eudicotyledons</taxon>
        <taxon>Gunneridae</taxon>
        <taxon>Pentapetalae</taxon>
        <taxon>rosids</taxon>
        <taxon>fabids</taxon>
        <taxon>Fabales</taxon>
        <taxon>Fabaceae</taxon>
        <taxon>Papilionoideae</taxon>
        <taxon>50 kb inversion clade</taxon>
        <taxon>NPAAA clade</taxon>
        <taxon>indigoferoid/millettioid clade</taxon>
        <taxon>Phaseoleae</taxon>
        <taxon>Glycine</taxon>
        <taxon>Glycine subgen. Soja</taxon>
    </lineage>
</organism>